<sequence length="115" mass="12775">MTHSVKQIERGRASTDLSVVRAKDTIAGFEQMSEDLSRMIQLVHQLDGAIHSIQSASVEIASEISRIHAITQQSAASVEQLFTVSESQMNSSREVDGEIVQLKDISRSLYKQFKV</sequence>
<name>A0ABR8MYU0_9BACL</name>
<dbReference type="SUPFAM" id="SSF58104">
    <property type="entry name" value="Methyl-accepting chemotaxis protein (MCP) signaling domain"/>
    <property type="match status" value="1"/>
</dbReference>
<organism evidence="1 2">
    <name type="scientific">Paenibacillus terricola</name>
    <dbReference type="NCBI Taxonomy" id="2763503"/>
    <lineage>
        <taxon>Bacteria</taxon>
        <taxon>Bacillati</taxon>
        <taxon>Bacillota</taxon>
        <taxon>Bacilli</taxon>
        <taxon>Bacillales</taxon>
        <taxon>Paenibacillaceae</taxon>
        <taxon>Paenibacillus</taxon>
    </lineage>
</organism>
<reference evidence="1 2" key="1">
    <citation type="submission" date="2020-09" db="EMBL/GenBank/DDBJ databases">
        <title>Paenibacillus sp. strain PR3 16S rRNA gene Genome sequencing and assembly.</title>
        <authorList>
            <person name="Kim J."/>
        </authorList>
    </citation>
    <scope>NUCLEOTIDE SEQUENCE [LARGE SCALE GENOMIC DNA]</scope>
    <source>
        <strain evidence="1 2">PR3</strain>
    </source>
</reference>
<evidence type="ECO:0008006" key="3">
    <source>
        <dbReference type="Google" id="ProtNLM"/>
    </source>
</evidence>
<accession>A0ABR8MYU0</accession>
<comment type="caution">
    <text evidence="1">The sequence shown here is derived from an EMBL/GenBank/DDBJ whole genome shotgun (WGS) entry which is preliminary data.</text>
</comment>
<proteinExistence type="predicted"/>
<protein>
    <recommendedName>
        <fullName evidence="3">Methyl-accepting transducer domain-containing protein</fullName>
    </recommendedName>
</protein>
<dbReference type="Proteomes" id="UP000609346">
    <property type="component" value="Unassembled WGS sequence"/>
</dbReference>
<dbReference type="RefSeq" id="WP_191203990.1">
    <property type="nucleotide sequence ID" value="NZ_JACXZA010000003.1"/>
</dbReference>
<dbReference type="Gene3D" id="1.10.287.950">
    <property type="entry name" value="Methyl-accepting chemotaxis protein"/>
    <property type="match status" value="1"/>
</dbReference>
<gene>
    <name evidence="1" type="ORF">H8B09_13095</name>
</gene>
<evidence type="ECO:0000313" key="1">
    <source>
        <dbReference type="EMBL" id="MBD3919694.1"/>
    </source>
</evidence>
<dbReference type="EMBL" id="JACXZA010000003">
    <property type="protein sequence ID" value="MBD3919694.1"/>
    <property type="molecule type" value="Genomic_DNA"/>
</dbReference>
<evidence type="ECO:0000313" key="2">
    <source>
        <dbReference type="Proteomes" id="UP000609346"/>
    </source>
</evidence>
<keyword evidence="2" id="KW-1185">Reference proteome</keyword>